<organism evidence="1 2">
    <name type="scientific">Sulfitobacter pontiacus</name>
    <dbReference type="NCBI Taxonomy" id="60137"/>
    <lineage>
        <taxon>Bacteria</taxon>
        <taxon>Pseudomonadati</taxon>
        <taxon>Pseudomonadota</taxon>
        <taxon>Alphaproteobacteria</taxon>
        <taxon>Rhodobacterales</taxon>
        <taxon>Roseobacteraceae</taxon>
        <taxon>Sulfitobacter</taxon>
    </lineage>
</organism>
<sequence length="56" mass="5974">MQVQGGSRFYPGNAYKEASESQITSYAVSVGTVPRTKGIMCRTAVFGGVERLSATQ</sequence>
<evidence type="ECO:0000313" key="2">
    <source>
        <dbReference type="Proteomes" id="UP000830781"/>
    </source>
</evidence>
<gene>
    <name evidence="1" type="ORF">DSM110277_03739</name>
</gene>
<dbReference type="EMBL" id="CP084964">
    <property type="protein sequence ID" value="UOA25285.1"/>
    <property type="molecule type" value="Genomic_DNA"/>
</dbReference>
<protein>
    <submittedName>
        <fullName evidence="1">Uncharacterized protein</fullName>
    </submittedName>
</protein>
<accession>A0AAX3AHM6</accession>
<evidence type="ECO:0000313" key="1">
    <source>
        <dbReference type="EMBL" id="UOA25285.1"/>
    </source>
</evidence>
<reference evidence="2" key="1">
    <citation type="journal article" date="2022" name="Microorganisms">
        <title>Beyond the ABCs#Discovery of Three New Plasmid Types in Rhodobacterales (RepQ, RepY, RepW).</title>
        <authorList>
            <person name="Freese H.M."/>
            <person name="Ringel V."/>
            <person name="Overmann J."/>
            <person name="Petersen J."/>
        </authorList>
    </citation>
    <scope>NUCLEOTIDE SEQUENCE [LARGE SCALE GENOMIC DNA]</scope>
    <source>
        <strain evidence="2">DSM 110277</strain>
        <plasmid evidence="2">pDSM110277_e</plasmid>
    </source>
</reference>
<dbReference type="AlphaFoldDB" id="A0AAX3AHM6"/>
<proteinExistence type="predicted"/>
<geneLocation type="plasmid" evidence="1 2">
    <name>pDSM110277_e</name>
</geneLocation>
<dbReference type="Proteomes" id="UP000830781">
    <property type="component" value="Plasmid pDSM110277_e"/>
</dbReference>
<name>A0AAX3AHM6_9RHOB</name>
<keyword evidence="1" id="KW-0614">Plasmid</keyword>
<keyword evidence="2" id="KW-1185">Reference proteome</keyword>